<name>A0AAN6QNQ2_9PEZI</name>
<protein>
    <submittedName>
        <fullName evidence="2">Uncharacterized protein</fullName>
    </submittedName>
</protein>
<evidence type="ECO:0000313" key="2">
    <source>
        <dbReference type="EMBL" id="KAK4110765.1"/>
    </source>
</evidence>
<feature type="compositionally biased region" description="Low complexity" evidence="1">
    <location>
        <begin position="198"/>
        <end position="211"/>
    </location>
</feature>
<feature type="compositionally biased region" description="Polar residues" evidence="1">
    <location>
        <begin position="367"/>
        <end position="382"/>
    </location>
</feature>
<dbReference type="GeneID" id="89942060"/>
<feature type="region of interest" description="Disordered" evidence="1">
    <location>
        <begin position="1"/>
        <end position="38"/>
    </location>
</feature>
<dbReference type="RefSeq" id="XP_064668335.1">
    <property type="nucleotide sequence ID" value="XM_064817935.1"/>
</dbReference>
<keyword evidence="3" id="KW-1185">Reference proteome</keyword>
<gene>
    <name evidence="2" type="ORF">N656DRAFT_799885</name>
</gene>
<feature type="compositionally biased region" description="Low complexity" evidence="1">
    <location>
        <begin position="175"/>
        <end position="188"/>
    </location>
</feature>
<proteinExistence type="predicted"/>
<organism evidence="2 3">
    <name type="scientific">Canariomyces notabilis</name>
    <dbReference type="NCBI Taxonomy" id="2074819"/>
    <lineage>
        <taxon>Eukaryota</taxon>
        <taxon>Fungi</taxon>
        <taxon>Dikarya</taxon>
        <taxon>Ascomycota</taxon>
        <taxon>Pezizomycotina</taxon>
        <taxon>Sordariomycetes</taxon>
        <taxon>Sordariomycetidae</taxon>
        <taxon>Sordariales</taxon>
        <taxon>Chaetomiaceae</taxon>
        <taxon>Canariomyces</taxon>
    </lineage>
</organism>
<feature type="region of interest" description="Disordered" evidence="1">
    <location>
        <begin position="80"/>
        <end position="135"/>
    </location>
</feature>
<evidence type="ECO:0000313" key="3">
    <source>
        <dbReference type="Proteomes" id="UP001302812"/>
    </source>
</evidence>
<dbReference type="AlphaFoldDB" id="A0AAN6QNQ2"/>
<dbReference type="EMBL" id="MU853349">
    <property type="protein sequence ID" value="KAK4110765.1"/>
    <property type="molecule type" value="Genomic_DNA"/>
</dbReference>
<feature type="compositionally biased region" description="Polar residues" evidence="1">
    <location>
        <begin position="163"/>
        <end position="174"/>
    </location>
</feature>
<feature type="region of interest" description="Disordered" evidence="1">
    <location>
        <begin position="149"/>
        <end position="215"/>
    </location>
</feature>
<feature type="compositionally biased region" description="Acidic residues" evidence="1">
    <location>
        <begin position="99"/>
        <end position="119"/>
    </location>
</feature>
<sequence>MSLADRSSPVAEGGHSIDMPGTQAPQSRSELAVSAQPPAFDEPIFEKFDDIDSHVPELPPKSLLRASRFLDNHGLKLGSVVEPAELGQATTPHDVYLSSEEEASSDADDYSDFDYDSSVEDLTSPTRQAGHEDTARVVSVVFSGRPSIVNLPASRKRPVSGVSLGTTETRSSIDSAVSAKPSTTASTTTEDRPGTPASNRSSRPPSNNSRSPNRKSMLLSEILVKKKPPFLNIDPYANSTLDVPKALDSLESEHLAKTPRTPTLLLKGVARSFSLMRKRSRPTMNADAPPVPKLNLALDSEKAKASQDLIQSVATVGVEHTPNEEAGQEQHLLQPQNSEQQPMTPLTPITYNDILRAVKKNAIMMSPPQSDILSPTSPSQAAQKKGILGGLSARRRSIKFTGRA</sequence>
<reference evidence="2" key="1">
    <citation type="journal article" date="2023" name="Mol. Phylogenet. Evol.">
        <title>Genome-scale phylogeny and comparative genomics of the fungal order Sordariales.</title>
        <authorList>
            <person name="Hensen N."/>
            <person name="Bonometti L."/>
            <person name="Westerberg I."/>
            <person name="Brannstrom I.O."/>
            <person name="Guillou S."/>
            <person name="Cros-Aarteil S."/>
            <person name="Calhoun S."/>
            <person name="Haridas S."/>
            <person name="Kuo A."/>
            <person name="Mondo S."/>
            <person name="Pangilinan J."/>
            <person name="Riley R."/>
            <person name="LaButti K."/>
            <person name="Andreopoulos B."/>
            <person name="Lipzen A."/>
            <person name="Chen C."/>
            <person name="Yan M."/>
            <person name="Daum C."/>
            <person name="Ng V."/>
            <person name="Clum A."/>
            <person name="Steindorff A."/>
            <person name="Ohm R.A."/>
            <person name="Martin F."/>
            <person name="Silar P."/>
            <person name="Natvig D.O."/>
            <person name="Lalanne C."/>
            <person name="Gautier V."/>
            <person name="Ament-Velasquez S.L."/>
            <person name="Kruys A."/>
            <person name="Hutchinson M.I."/>
            <person name="Powell A.J."/>
            <person name="Barry K."/>
            <person name="Miller A.N."/>
            <person name="Grigoriev I.V."/>
            <person name="Debuchy R."/>
            <person name="Gladieux P."/>
            <person name="Hiltunen Thoren M."/>
            <person name="Johannesson H."/>
        </authorList>
    </citation>
    <scope>NUCLEOTIDE SEQUENCE</scope>
    <source>
        <strain evidence="2">CBS 508.74</strain>
    </source>
</reference>
<comment type="caution">
    <text evidence="2">The sequence shown here is derived from an EMBL/GenBank/DDBJ whole genome shotgun (WGS) entry which is preliminary data.</text>
</comment>
<accession>A0AAN6QNQ2</accession>
<dbReference type="Proteomes" id="UP001302812">
    <property type="component" value="Unassembled WGS sequence"/>
</dbReference>
<feature type="region of interest" description="Disordered" evidence="1">
    <location>
        <begin position="367"/>
        <end position="404"/>
    </location>
</feature>
<reference evidence="2" key="2">
    <citation type="submission" date="2023-05" db="EMBL/GenBank/DDBJ databases">
        <authorList>
            <consortium name="Lawrence Berkeley National Laboratory"/>
            <person name="Steindorff A."/>
            <person name="Hensen N."/>
            <person name="Bonometti L."/>
            <person name="Westerberg I."/>
            <person name="Brannstrom I.O."/>
            <person name="Guillou S."/>
            <person name="Cros-Aarteil S."/>
            <person name="Calhoun S."/>
            <person name="Haridas S."/>
            <person name="Kuo A."/>
            <person name="Mondo S."/>
            <person name="Pangilinan J."/>
            <person name="Riley R."/>
            <person name="Labutti K."/>
            <person name="Andreopoulos B."/>
            <person name="Lipzen A."/>
            <person name="Chen C."/>
            <person name="Yanf M."/>
            <person name="Daum C."/>
            <person name="Ng V."/>
            <person name="Clum A."/>
            <person name="Ohm R."/>
            <person name="Martin F."/>
            <person name="Silar P."/>
            <person name="Natvig D."/>
            <person name="Lalanne C."/>
            <person name="Gautier V."/>
            <person name="Ament-Velasquez S.L."/>
            <person name="Kruys A."/>
            <person name="Hutchinson M.I."/>
            <person name="Powell A.J."/>
            <person name="Barry K."/>
            <person name="Miller A.N."/>
            <person name="Grigoriev I.V."/>
            <person name="Debuchy R."/>
            <person name="Gladieux P."/>
            <person name="Thoren M.H."/>
            <person name="Johannesson H."/>
        </authorList>
    </citation>
    <scope>NUCLEOTIDE SEQUENCE</scope>
    <source>
        <strain evidence="2">CBS 508.74</strain>
    </source>
</reference>
<evidence type="ECO:0000256" key="1">
    <source>
        <dbReference type="SAM" id="MobiDB-lite"/>
    </source>
</evidence>